<evidence type="ECO:0000313" key="2">
    <source>
        <dbReference type="Proteomes" id="UP001316803"/>
    </source>
</evidence>
<dbReference type="Proteomes" id="UP001316803">
    <property type="component" value="Unassembled WGS sequence"/>
</dbReference>
<reference evidence="1 2" key="1">
    <citation type="submission" date="2022-12" db="EMBL/GenBank/DDBJ databases">
        <title>Genomic features and morphological characterization of a novel Knufia sp. strain isolated from spacecraft assembly facility.</title>
        <authorList>
            <person name="Teixeira M."/>
            <person name="Chander A.M."/>
            <person name="Stajich J.E."/>
            <person name="Venkateswaran K."/>
        </authorList>
    </citation>
    <scope>NUCLEOTIDE SEQUENCE [LARGE SCALE GENOMIC DNA]</scope>
    <source>
        <strain evidence="1 2">FJI-L2-BK-P2</strain>
    </source>
</reference>
<name>A0AAN8EDI0_9EURO</name>
<sequence length="156" mass="18346">MASETRLAAHRGQSTFLRCPSEVRLIIYDFLFLDANLQEFQTMFEPDTRILLFYRQSTTSGWSIRDENLLAILQTCRTIREEALPVLSKHLHMYVDGTGGKKKVLPLTSMLFQYVHSLEWDKIWDFDLELEDVLRSKVWIWTIGVFQKIDATKKPF</sequence>
<organism evidence="1 2">
    <name type="scientific">Knufia fluminis</name>
    <dbReference type="NCBI Taxonomy" id="191047"/>
    <lineage>
        <taxon>Eukaryota</taxon>
        <taxon>Fungi</taxon>
        <taxon>Dikarya</taxon>
        <taxon>Ascomycota</taxon>
        <taxon>Pezizomycotina</taxon>
        <taxon>Eurotiomycetes</taxon>
        <taxon>Chaetothyriomycetidae</taxon>
        <taxon>Chaetothyriales</taxon>
        <taxon>Trichomeriaceae</taxon>
        <taxon>Knufia</taxon>
    </lineage>
</organism>
<comment type="caution">
    <text evidence="1">The sequence shown here is derived from an EMBL/GenBank/DDBJ whole genome shotgun (WGS) entry which is preliminary data.</text>
</comment>
<gene>
    <name evidence="1" type="ORF">OHC33_010129</name>
</gene>
<accession>A0AAN8EDI0</accession>
<proteinExistence type="predicted"/>
<evidence type="ECO:0000313" key="1">
    <source>
        <dbReference type="EMBL" id="KAK5948878.1"/>
    </source>
</evidence>
<dbReference type="AlphaFoldDB" id="A0AAN8EDI0"/>
<keyword evidence="2" id="KW-1185">Reference proteome</keyword>
<protein>
    <submittedName>
        <fullName evidence="1">Uncharacterized protein</fullName>
    </submittedName>
</protein>
<dbReference type="EMBL" id="JAKLMC020000042">
    <property type="protein sequence ID" value="KAK5948878.1"/>
    <property type="molecule type" value="Genomic_DNA"/>
</dbReference>